<dbReference type="AlphaFoldDB" id="D3ENC5"/>
<gene>
    <name evidence="8" type="primary">murI</name>
    <name evidence="9" type="ordered locus">UCYN_02270</name>
</gene>
<comment type="catalytic activity">
    <reaction evidence="1 8">
        <text>L-glutamate = D-glutamate</text>
        <dbReference type="Rhea" id="RHEA:12813"/>
        <dbReference type="ChEBI" id="CHEBI:29985"/>
        <dbReference type="ChEBI" id="CHEBI:29986"/>
        <dbReference type="EC" id="5.1.1.3"/>
    </reaction>
</comment>
<evidence type="ECO:0000256" key="5">
    <source>
        <dbReference type="ARBA" id="ARBA00023235"/>
    </source>
</evidence>
<organism evidence="10">
    <name type="scientific">Atelocyanobacterium thalassa (isolate ALOHA)</name>
    <dbReference type="NCBI Taxonomy" id="1453429"/>
    <lineage>
        <taxon>Bacteria</taxon>
        <taxon>Bacillati</taxon>
        <taxon>Cyanobacteriota</taxon>
        <taxon>Cyanophyceae</taxon>
        <taxon>Oscillatoriophycideae</taxon>
        <taxon>Chroococcales</taxon>
        <taxon>Aphanothecaceae</taxon>
        <taxon>Candidatus Atelocyanobacterium</taxon>
        <taxon>Candidatus Atelocyanobacterium thalassae</taxon>
    </lineage>
</organism>
<keyword evidence="5 8" id="KW-0413">Isomerase</keyword>
<evidence type="ECO:0000313" key="9">
    <source>
        <dbReference type="EMBL" id="ADB94975.1"/>
    </source>
</evidence>
<feature type="binding site" evidence="8">
    <location>
        <begin position="13"/>
        <end position="14"/>
    </location>
    <ligand>
        <name>substrate</name>
    </ligand>
</feature>
<feature type="active site" description="Proton donor/acceptor" evidence="8">
    <location>
        <position position="76"/>
    </location>
</feature>
<evidence type="ECO:0000256" key="1">
    <source>
        <dbReference type="ARBA" id="ARBA00001602"/>
    </source>
</evidence>
<feature type="binding site" evidence="8">
    <location>
        <begin position="45"/>
        <end position="46"/>
    </location>
    <ligand>
        <name>substrate</name>
    </ligand>
</feature>
<name>D3ENC5_ATETH</name>
<dbReference type="GO" id="GO:0009252">
    <property type="term" value="P:peptidoglycan biosynthetic process"/>
    <property type="evidence" value="ECO:0007669"/>
    <property type="project" value="UniProtKB-UniRule"/>
</dbReference>
<dbReference type="Proteomes" id="UP000001405">
    <property type="component" value="Chromosome"/>
</dbReference>
<proteinExistence type="inferred from homology"/>
<dbReference type="GO" id="GO:0008881">
    <property type="term" value="F:glutamate racemase activity"/>
    <property type="evidence" value="ECO:0007669"/>
    <property type="project" value="UniProtKB-UniRule"/>
</dbReference>
<evidence type="ECO:0000313" key="10">
    <source>
        <dbReference type="Proteomes" id="UP000001405"/>
    </source>
</evidence>
<dbReference type="EC" id="5.1.1.3" evidence="2 8"/>
<dbReference type="PANTHER" id="PTHR21198:SF2">
    <property type="entry name" value="GLUTAMATE RACEMASE"/>
    <property type="match status" value="1"/>
</dbReference>
<dbReference type="HOGENOM" id="CLU_052344_0_2_3"/>
<keyword evidence="10" id="KW-1185">Reference proteome</keyword>
<feature type="binding site" evidence="8">
    <location>
        <begin position="77"/>
        <end position="78"/>
    </location>
    <ligand>
        <name>substrate</name>
    </ligand>
</feature>
<evidence type="ECO:0000256" key="8">
    <source>
        <dbReference type="HAMAP-Rule" id="MF_00258"/>
    </source>
</evidence>
<dbReference type="OrthoDB" id="9801055at2"/>
<dbReference type="HAMAP" id="MF_00258">
    <property type="entry name" value="Glu_racemase"/>
    <property type="match status" value="1"/>
</dbReference>
<dbReference type="GO" id="GO:0008360">
    <property type="term" value="P:regulation of cell shape"/>
    <property type="evidence" value="ECO:0007669"/>
    <property type="project" value="UniProtKB-KW"/>
</dbReference>
<dbReference type="InterPro" id="IPR015942">
    <property type="entry name" value="Asp/Glu/hydantoin_racemase"/>
</dbReference>
<dbReference type="PROSITE" id="PS00923">
    <property type="entry name" value="ASP_GLU_RACEMASE_1"/>
    <property type="match status" value="1"/>
</dbReference>
<dbReference type="NCBIfam" id="TIGR00067">
    <property type="entry name" value="glut_race"/>
    <property type="match status" value="1"/>
</dbReference>
<keyword evidence="6 8" id="KW-0961">Cell wall biogenesis/degradation</keyword>
<reference evidence="9 10" key="1">
    <citation type="journal article" date="2010" name="Nature">
        <title>Metabolic streamlining in an open-ocean nitrogen-fixing cyanobacterium.</title>
        <authorList>
            <person name="Tripp H.J."/>
            <person name="Bench S.R."/>
            <person name="Turk K.A."/>
            <person name="Foster R.A."/>
            <person name="Desany B.A."/>
            <person name="Niazi F."/>
            <person name="Affourtit J.P."/>
            <person name="Zehr J.P."/>
        </authorList>
    </citation>
    <scope>NUCLEOTIDE SEQUENCE [LARGE SCALE GENOMIC DNA]</scope>
    <source>
        <strain evidence="10">ALOHA</strain>
    </source>
</reference>
<comment type="pathway">
    <text evidence="8">Cell wall biogenesis; peptidoglycan biosynthesis.</text>
</comment>
<dbReference type="InterPro" id="IPR018187">
    <property type="entry name" value="Asp/Glu_racemase_AS_1"/>
</dbReference>
<dbReference type="InterPro" id="IPR004391">
    <property type="entry name" value="Glu_race"/>
</dbReference>
<evidence type="ECO:0000256" key="2">
    <source>
        <dbReference type="ARBA" id="ARBA00013090"/>
    </source>
</evidence>
<dbReference type="FunFam" id="3.40.50.1860:FF:000002">
    <property type="entry name" value="Glutamate racemase"/>
    <property type="match status" value="1"/>
</dbReference>
<dbReference type="GO" id="GO:0071555">
    <property type="term" value="P:cell wall organization"/>
    <property type="evidence" value="ECO:0007669"/>
    <property type="project" value="UniProtKB-KW"/>
</dbReference>
<dbReference type="Pfam" id="PF01177">
    <property type="entry name" value="Asp_Glu_race"/>
    <property type="match status" value="1"/>
</dbReference>
<dbReference type="EMBL" id="CP001842">
    <property type="protein sequence ID" value="ADB94975.1"/>
    <property type="molecule type" value="Genomic_DNA"/>
</dbReference>
<dbReference type="KEGG" id="cyu:UCYN_02270"/>
<dbReference type="PANTHER" id="PTHR21198">
    <property type="entry name" value="GLUTAMATE RACEMASE"/>
    <property type="match status" value="1"/>
</dbReference>
<accession>D3ENC5</accession>
<comment type="similarity">
    <text evidence="8">Belongs to the aspartate/glutamate racemases family.</text>
</comment>
<evidence type="ECO:0000256" key="7">
    <source>
        <dbReference type="ARBA" id="ARBA00070053"/>
    </source>
</evidence>
<keyword evidence="3 8" id="KW-0133">Cell shape</keyword>
<dbReference type="InterPro" id="IPR033134">
    <property type="entry name" value="Asp/Glu_racemase_AS_2"/>
</dbReference>
<evidence type="ECO:0000256" key="3">
    <source>
        <dbReference type="ARBA" id="ARBA00022960"/>
    </source>
</evidence>
<comment type="function">
    <text evidence="8">Provides the (R)-glutamate required for cell wall biosynthesis.</text>
</comment>
<keyword evidence="4 8" id="KW-0573">Peptidoglycan synthesis</keyword>
<dbReference type="SUPFAM" id="SSF53681">
    <property type="entry name" value="Aspartate/glutamate racemase"/>
    <property type="match status" value="2"/>
</dbReference>
<protein>
    <recommendedName>
        <fullName evidence="7 8">Glutamate racemase</fullName>
        <ecNumber evidence="2 8">5.1.1.3</ecNumber>
    </recommendedName>
</protein>
<feature type="active site" description="Proton donor/acceptor" evidence="8">
    <location>
        <position position="185"/>
    </location>
</feature>
<evidence type="ECO:0000256" key="6">
    <source>
        <dbReference type="ARBA" id="ARBA00023316"/>
    </source>
</evidence>
<dbReference type="RefSeq" id="WP_012953640.1">
    <property type="nucleotide sequence ID" value="NC_013771.1"/>
</dbReference>
<dbReference type="Gene3D" id="3.40.50.1860">
    <property type="match status" value="2"/>
</dbReference>
<dbReference type="InterPro" id="IPR001920">
    <property type="entry name" value="Asp/Glu_race"/>
</dbReference>
<evidence type="ECO:0000256" key="4">
    <source>
        <dbReference type="ARBA" id="ARBA00022984"/>
    </source>
</evidence>
<dbReference type="PATRIC" id="fig|713887.8.peg.213"/>
<feature type="binding site" evidence="8">
    <location>
        <begin position="186"/>
        <end position="187"/>
    </location>
    <ligand>
        <name>substrate</name>
    </ligand>
</feature>
<dbReference type="STRING" id="1453429.UCYN_02270"/>
<dbReference type="PROSITE" id="PS00924">
    <property type="entry name" value="ASP_GLU_RACEMASE_2"/>
    <property type="match status" value="1"/>
</dbReference>
<dbReference type="UniPathway" id="UPA00219"/>
<sequence>MRTVNDYPIGIFDSGVGGLTVFQEIHKLLPQESILYFADNARLPYGNRSSTEILQFVREILNWMSYSKVKMAVMACNTSSALALEAVRKEFNFPILGVVLPGARAATKYSHRVGVISTLATAKSDSYRQAIQEINPNIKVWQVGCPELVPLIERDKIYDFHTQEILKKYINPLLEKNIDTLIYGCTHYRHLEEIIKNIIPYKIELIDPAYYVAQSVKKELEIMSLRKRSPGFNVRFVVTGSPKNFSRLSKKCLGYYPLVDFISLNRNLQELMISNTINKNN</sequence>